<evidence type="ECO:0008006" key="7">
    <source>
        <dbReference type="Google" id="ProtNLM"/>
    </source>
</evidence>
<dbReference type="SUPFAM" id="SSF117070">
    <property type="entry name" value="LEA14-like"/>
    <property type="match status" value="1"/>
</dbReference>
<evidence type="ECO:0000256" key="2">
    <source>
        <dbReference type="ARBA" id="ARBA00023136"/>
    </source>
</evidence>
<feature type="region of interest" description="Disordered" evidence="3">
    <location>
        <begin position="46"/>
        <end position="106"/>
    </location>
</feature>
<proteinExistence type="predicted"/>
<feature type="region of interest" description="Disordered" evidence="3">
    <location>
        <begin position="1"/>
        <end position="27"/>
    </location>
</feature>
<dbReference type="Proteomes" id="UP000199727">
    <property type="component" value="Unassembled WGS sequence"/>
</dbReference>
<name>A0A854QBU2_CRYNE</name>
<comment type="subcellular location">
    <subcellularLocation>
        <location evidence="1">Membrane</location>
    </subcellularLocation>
</comment>
<organism evidence="5 6">
    <name type="scientific">Cryptococcus neoformans Tu259-1</name>
    <dbReference type="NCBI Taxonomy" id="1230072"/>
    <lineage>
        <taxon>Eukaryota</taxon>
        <taxon>Fungi</taxon>
        <taxon>Dikarya</taxon>
        <taxon>Basidiomycota</taxon>
        <taxon>Agaricomycotina</taxon>
        <taxon>Tremellomycetes</taxon>
        <taxon>Tremellales</taxon>
        <taxon>Cryptococcaceae</taxon>
        <taxon>Cryptococcus</taxon>
        <taxon>Cryptococcus neoformans species complex</taxon>
    </lineage>
</organism>
<dbReference type="AlphaFoldDB" id="A0A854QBU2"/>
<evidence type="ECO:0000256" key="1">
    <source>
        <dbReference type="ARBA" id="ARBA00004370"/>
    </source>
</evidence>
<comment type="caution">
    <text evidence="5">The sequence shown here is derived from an EMBL/GenBank/DDBJ whole genome shotgun (WGS) entry which is preliminary data.</text>
</comment>
<protein>
    <recommendedName>
        <fullName evidence="7">Late embryogenesis abundant protein LEA-2 subgroup domain-containing protein</fullName>
    </recommendedName>
</protein>
<evidence type="ECO:0000313" key="5">
    <source>
        <dbReference type="EMBL" id="OXG20898.1"/>
    </source>
</evidence>
<keyword evidence="4" id="KW-1133">Transmembrane helix</keyword>
<gene>
    <name evidence="5" type="ORF">C361_03877</name>
</gene>
<keyword evidence="4" id="KW-0812">Transmembrane</keyword>
<feature type="compositionally biased region" description="Basic and acidic residues" evidence="3">
    <location>
        <begin position="68"/>
        <end position="82"/>
    </location>
</feature>
<keyword evidence="2 4" id="KW-0472">Membrane</keyword>
<reference evidence="5 6" key="1">
    <citation type="submission" date="2017-06" db="EMBL/GenBank/DDBJ databases">
        <title>Global population genomics of the pathogenic fungus Cryptococcus neoformans var. grubii.</title>
        <authorList>
            <person name="Cuomo C."/>
            <person name="Litvintseva A."/>
            <person name="Chen Y."/>
            <person name="Young S."/>
            <person name="Zeng Q."/>
            <person name="Chapman S."/>
            <person name="Gujja S."/>
            <person name="Saif S."/>
            <person name="Birren B."/>
        </authorList>
    </citation>
    <scope>NUCLEOTIDE SEQUENCE [LARGE SCALE GENOMIC DNA]</scope>
    <source>
        <strain evidence="5 6">Tu259-1</strain>
    </source>
</reference>
<evidence type="ECO:0000256" key="3">
    <source>
        <dbReference type="SAM" id="MobiDB-lite"/>
    </source>
</evidence>
<dbReference type="PANTHER" id="PTHR31234">
    <property type="entry name" value="LATE EMBRYOGENESIS ABUNDANT (LEA) HYDROXYPROLINE-RICH GLYCOPROTEIN FAMILY"/>
    <property type="match status" value="1"/>
</dbReference>
<feature type="compositionally biased region" description="Polar residues" evidence="3">
    <location>
        <begin position="13"/>
        <end position="22"/>
    </location>
</feature>
<dbReference type="InterPro" id="IPR044839">
    <property type="entry name" value="NDR1-like"/>
</dbReference>
<evidence type="ECO:0000313" key="6">
    <source>
        <dbReference type="Proteomes" id="UP000199727"/>
    </source>
</evidence>
<dbReference type="EMBL" id="AMKT01000044">
    <property type="protein sequence ID" value="OXG20898.1"/>
    <property type="molecule type" value="Genomic_DNA"/>
</dbReference>
<dbReference type="GO" id="GO:0016020">
    <property type="term" value="C:membrane"/>
    <property type="evidence" value="ECO:0007669"/>
    <property type="project" value="UniProtKB-SubCell"/>
</dbReference>
<evidence type="ECO:0000256" key="4">
    <source>
        <dbReference type="SAM" id="Phobius"/>
    </source>
</evidence>
<feature type="transmembrane region" description="Helical" evidence="4">
    <location>
        <begin position="135"/>
        <end position="158"/>
    </location>
</feature>
<dbReference type="GO" id="GO:0098542">
    <property type="term" value="P:defense response to other organism"/>
    <property type="evidence" value="ECO:0007669"/>
    <property type="project" value="InterPro"/>
</dbReference>
<dbReference type="PANTHER" id="PTHR31234:SF2">
    <property type="entry name" value="OS05G0199100 PROTEIN"/>
    <property type="match status" value="1"/>
</dbReference>
<dbReference type="OrthoDB" id="20273at2759"/>
<sequence length="317" mass="34634">MSPPHGDPYNDPYSHQQQQYASEASFADARANYGQSYAYHDANPYEEGLQYPSYPTDPSSGEYLNDLSTEKASENVRYESTERAQPGRSGLRRPATSFAGLGPPPRSTGILRVWRKDERGKQWSRGGAIRMSLRFCCCCMVTAILMIISIILAILLYVRPPSVALNSVTVGSDPVSLTSNGLTVSFDLSITVSNPNWFDANFKEITATARYPGNNTNTFGGGTLYNLDFKGYTESTFNFPFTLNYTLAKDPNKVILNDLIKKCGISGGSAQDITVDYDLNLKLKILGITIDPTVSNSASFECPITASDIESIIGSSS</sequence>
<accession>A0A854QBU2</accession>
<dbReference type="Gene3D" id="2.60.40.1820">
    <property type="match status" value="1"/>
</dbReference>